<keyword evidence="3" id="KW-0418">Kinase</keyword>
<keyword evidence="2" id="KW-0547">Nucleotide-binding</keyword>
<name>A0A067TYQ1_GALM3</name>
<keyword evidence="1" id="KW-0808">Transferase</keyword>
<feature type="region of interest" description="Disordered" evidence="5">
    <location>
        <begin position="1"/>
        <end position="24"/>
    </location>
</feature>
<keyword evidence="4" id="KW-0067">ATP-binding</keyword>
<dbReference type="PANTHER" id="PTHR44329:SF288">
    <property type="entry name" value="MITOGEN-ACTIVATED PROTEIN KINASE KINASE KINASE 20"/>
    <property type="match status" value="1"/>
</dbReference>
<protein>
    <recommendedName>
        <fullName evidence="6">Protein kinase domain-containing protein</fullName>
    </recommendedName>
</protein>
<dbReference type="GO" id="GO:0004674">
    <property type="term" value="F:protein serine/threonine kinase activity"/>
    <property type="evidence" value="ECO:0007669"/>
    <property type="project" value="TreeGrafter"/>
</dbReference>
<dbReference type="InterPro" id="IPR011009">
    <property type="entry name" value="Kinase-like_dom_sf"/>
</dbReference>
<sequence>MDDPPGKRSAACSHSDYHRPNFRLSSTSPDELYGNYGQRNINAAKGSVIVPLVDNSELEPGVQDKAPHSHAPLANISPEDLTRFIARDNLYPAHGGSYADIFCGTLSKNGRAMKVAIKVIRSHTYTEANQLKIDKRLRREIRMWCGLQHSNIVQLLGTTTDFGPYTAMVCPWMKEGNLNHYLNHRKPELNLRRRLEILKDVVEGLFYLHARSIIHGDLTTGNILMDGRTACLTDFGLSNVLAEFRTNSLTSSNVACAPRWAAPELYSVGTTFPEVTTHCDIYSFGSIALQVISGRLPYGEIKSDFVVIIELTKGRNPRRPVEPLLSDGFWNFIVLCWHQDPRRRPAIDELREKLHVLQDTCGQEALVANIVDADKMKGNP</sequence>
<gene>
    <name evidence="7" type="ORF">GALMADRAFT_236893</name>
</gene>
<dbReference type="Pfam" id="PF07714">
    <property type="entry name" value="PK_Tyr_Ser-Thr"/>
    <property type="match status" value="1"/>
</dbReference>
<evidence type="ECO:0000256" key="2">
    <source>
        <dbReference type="ARBA" id="ARBA00022741"/>
    </source>
</evidence>
<feature type="domain" description="Protein kinase" evidence="6">
    <location>
        <begin position="87"/>
        <end position="358"/>
    </location>
</feature>
<organism evidence="7 8">
    <name type="scientific">Galerina marginata (strain CBS 339.88)</name>
    <dbReference type="NCBI Taxonomy" id="685588"/>
    <lineage>
        <taxon>Eukaryota</taxon>
        <taxon>Fungi</taxon>
        <taxon>Dikarya</taxon>
        <taxon>Basidiomycota</taxon>
        <taxon>Agaricomycotina</taxon>
        <taxon>Agaricomycetes</taxon>
        <taxon>Agaricomycetidae</taxon>
        <taxon>Agaricales</taxon>
        <taxon>Agaricineae</taxon>
        <taxon>Strophariaceae</taxon>
        <taxon>Galerina</taxon>
    </lineage>
</organism>
<reference evidence="8" key="1">
    <citation type="journal article" date="2014" name="Proc. Natl. Acad. Sci. U.S.A.">
        <title>Extensive sampling of basidiomycete genomes demonstrates inadequacy of the white-rot/brown-rot paradigm for wood decay fungi.</title>
        <authorList>
            <person name="Riley R."/>
            <person name="Salamov A.A."/>
            <person name="Brown D.W."/>
            <person name="Nagy L.G."/>
            <person name="Floudas D."/>
            <person name="Held B.W."/>
            <person name="Levasseur A."/>
            <person name="Lombard V."/>
            <person name="Morin E."/>
            <person name="Otillar R."/>
            <person name="Lindquist E.A."/>
            <person name="Sun H."/>
            <person name="LaButti K.M."/>
            <person name="Schmutz J."/>
            <person name="Jabbour D."/>
            <person name="Luo H."/>
            <person name="Baker S.E."/>
            <person name="Pisabarro A.G."/>
            <person name="Walton J.D."/>
            <person name="Blanchette R.A."/>
            <person name="Henrissat B."/>
            <person name="Martin F."/>
            <person name="Cullen D."/>
            <person name="Hibbett D.S."/>
            <person name="Grigoriev I.V."/>
        </authorList>
    </citation>
    <scope>NUCLEOTIDE SEQUENCE [LARGE SCALE GENOMIC DNA]</scope>
    <source>
        <strain evidence="8">CBS 339.88</strain>
    </source>
</reference>
<dbReference type="GO" id="GO:0005524">
    <property type="term" value="F:ATP binding"/>
    <property type="evidence" value="ECO:0007669"/>
    <property type="project" value="UniProtKB-KW"/>
</dbReference>
<dbReference type="HOGENOM" id="CLU_000288_7_18_1"/>
<dbReference type="Gene3D" id="1.10.510.10">
    <property type="entry name" value="Transferase(Phosphotransferase) domain 1"/>
    <property type="match status" value="1"/>
</dbReference>
<dbReference type="PROSITE" id="PS00109">
    <property type="entry name" value="PROTEIN_KINASE_TYR"/>
    <property type="match status" value="1"/>
</dbReference>
<dbReference type="STRING" id="685588.A0A067TYQ1"/>
<dbReference type="OrthoDB" id="346907at2759"/>
<evidence type="ECO:0000313" key="8">
    <source>
        <dbReference type="Proteomes" id="UP000027222"/>
    </source>
</evidence>
<evidence type="ECO:0000259" key="6">
    <source>
        <dbReference type="PROSITE" id="PS50011"/>
    </source>
</evidence>
<dbReference type="Proteomes" id="UP000027222">
    <property type="component" value="Unassembled WGS sequence"/>
</dbReference>
<evidence type="ECO:0000256" key="1">
    <source>
        <dbReference type="ARBA" id="ARBA00022679"/>
    </source>
</evidence>
<evidence type="ECO:0000256" key="4">
    <source>
        <dbReference type="ARBA" id="ARBA00022840"/>
    </source>
</evidence>
<dbReference type="AlphaFoldDB" id="A0A067TYQ1"/>
<dbReference type="InterPro" id="IPR051681">
    <property type="entry name" value="Ser/Thr_Kinases-Pseudokinases"/>
</dbReference>
<dbReference type="InterPro" id="IPR001245">
    <property type="entry name" value="Ser-Thr/Tyr_kinase_cat_dom"/>
</dbReference>
<evidence type="ECO:0000256" key="3">
    <source>
        <dbReference type="ARBA" id="ARBA00022777"/>
    </source>
</evidence>
<proteinExistence type="predicted"/>
<dbReference type="InterPro" id="IPR000719">
    <property type="entry name" value="Prot_kinase_dom"/>
</dbReference>
<keyword evidence="8" id="KW-1185">Reference proteome</keyword>
<dbReference type="SUPFAM" id="SSF56112">
    <property type="entry name" value="Protein kinase-like (PK-like)"/>
    <property type="match status" value="1"/>
</dbReference>
<dbReference type="InterPro" id="IPR008266">
    <property type="entry name" value="Tyr_kinase_AS"/>
</dbReference>
<evidence type="ECO:0000256" key="5">
    <source>
        <dbReference type="SAM" id="MobiDB-lite"/>
    </source>
</evidence>
<dbReference type="PROSITE" id="PS50011">
    <property type="entry name" value="PROTEIN_KINASE_DOM"/>
    <property type="match status" value="1"/>
</dbReference>
<dbReference type="EMBL" id="KL142368">
    <property type="protein sequence ID" value="KDR84188.1"/>
    <property type="molecule type" value="Genomic_DNA"/>
</dbReference>
<evidence type="ECO:0000313" key="7">
    <source>
        <dbReference type="EMBL" id="KDR84188.1"/>
    </source>
</evidence>
<dbReference type="PANTHER" id="PTHR44329">
    <property type="entry name" value="SERINE/THREONINE-PROTEIN KINASE TNNI3K-RELATED"/>
    <property type="match status" value="1"/>
</dbReference>
<accession>A0A067TYQ1</accession>